<dbReference type="InterPro" id="IPR046342">
    <property type="entry name" value="CBS_dom_sf"/>
</dbReference>
<dbReference type="PANTHER" id="PTHR43156:SF2">
    <property type="entry name" value="STAGE II SPORULATION PROTEIN E"/>
    <property type="match status" value="1"/>
</dbReference>
<proteinExistence type="predicted"/>
<comment type="caution">
    <text evidence="3">The sequence shown here is derived from an EMBL/GenBank/DDBJ whole genome shotgun (WGS) entry which is preliminary data.</text>
</comment>
<evidence type="ECO:0000313" key="3">
    <source>
        <dbReference type="EMBL" id="HFH29256.1"/>
    </source>
</evidence>
<dbReference type="Pfam" id="PF07228">
    <property type="entry name" value="SpoIIE"/>
    <property type="match status" value="1"/>
</dbReference>
<gene>
    <name evidence="3" type="ORF">ENS59_07055</name>
</gene>
<dbReference type="SUPFAM" id="SSF54631">
    <property type="entry name" value="CBS-domain pair"/>
    <property type="match status" value="1"/>
</dbReference>
<dbReference type="Gene3D" id="3.60.40.10">
    <property type="entry name" value="PPM-type phosphatase domain"/>
    <property type="match status" value="1"/>
</dbReference>
<keyword evidence="1" id="KW-0378">Hydrolase</keyword>
<dbReference type="InterPro" id="IPR036457">
    <property type="entry name" value="PPM-type-like_dom_sf"/>
</dbReference>
<evidence type="ECO:0000259" key="2">
    <source>
        <dbReference type="SMART" id="SM00331"/>
    </source>
</evidence>
<dbReference type="InterPro" id="IPR052016">
    <property type="entry name" value="Bact_Sigma-Reg"/>
</dbReference>
<organism evidence="3">
    <name type="scientific">Gracilinema caldarium</name>
    <dbReference type="NCBI Taxonomy" id="215591"/>
    <lineage>
        <taxon>Bacteria</taxon>
        <taxon>Pseudomonadati</taxon>
        <taxon>Spirochaetota</taxon>
        <taxon>Spirochaetia</taxon>
        <taxon>Spirochaetales</taxon>
        <taxon>Breznakiellaceae</taxon>
        <taxon>Gracilinema</taxon>
    </lineage>
</organism>
<reference evidence="3" key="1">
    <citation type="journal article" date="2020" name="mSystems">
        <title>Genome- and Community-Level Interaction Insights into Carbon Utilization and Element Cycling Functions of Hydrothermarchaeota in Hydrothermal Sediment.</title>
        <authorList>
            <person name="Zhou Z."/>
            <person name="Liu Y."/>
            <person name="Xu W."/>
            <person name="Pan J."/>
            <person name="Luo Z.H."/>
            <person name="Li M."/>
        </authorList>
    </citation>
    <scope>NUCLEOTIDE SEQUENCE [LARGE SCALE GENOMIC DNA]</scope>
    <source>
        <strain evidence="3">SpSt-503</strain>
    </source>
</reference>
<dbReference type="InterPro" id="IPR001932">
    <property type="entry name" value="PPM-type_phosphatase-like_dom"/>
</dbReference>
<accession>A0A7C3E9J1</accession>
<dbReference type="GO" id="GO:0016791">
    <property type="term" value="F:phosphatase activity"/>
    <property type="evidence" value="ECO:0007669"/>
    <property type="project" value="TreeGrafter"/>
</dbReference>
<dbReference type="SUPFAM" id="SSF81606">
    <property type="entry name" value="PP2C-like"/>
    <property type="match status" value="1"/>
</dbReference>
<feature type="domain" description="PPM-type phosphatase" evidence="2">
    <location>
        <begin position="207"/>
        <end position="422"/>
    </location>
</feature>
<dbReference type="AlphaFoldDB" id="A0A7C3E9J1"/>
<name>A0A7C3E9J1_9SPIR</name>
<evidence type="ECO:0000256" key="1">
    <source>
        <dbReference type="ARBA" id="ARBA00022801"/>
    </source>
</evidence>
<sequence>MIKTNLFNGVLTNLCEIWLAMKTLEARGTLLSQANPQRRYSNAILNIAHHLWYVSESVKVLELTDELQLHPEILVFAVVDTHGTYLGLVERDALFALVGKPFGREVLQRSIIKELMQTVTPFDARQNFLTVAQHLHKTDEAVAREAELAGTEKKLARYFPLVDEHGLFQGIFSRYDLNEYLAAITRNDIELAGRIQERLLSNRMMKKDRYSIVGWSRSAKGVGGDFYYMQEIHNGMLFAALCDVSGKGVSASLIVSMLWGMLRTYDFRRGLRDLIVTINKAIVSTFHMEKYLTGFFMLFDQNQSKLLCADMGHSHVYLIRKNHVRALKGRLLNLPIGIELDITPSLMGLSLQNGDRLFIYTDGITEQVNGAGEEFGEDRLKSLLQTLPQDGKLVTEMLAEELDRFREGIPQQDDMSCILFDYQG</sequence>
<dbReference type="SMART" id="SM00331">
    <property type="entry name" value="PP2C_SIG"/>
    <property type="match status" value="1"/>
</dbReference>
<dbReference type="PANTHER" id="PTHR43156">
    <property type="entry name" value="STAGE II SPORULATION PROTEIN E-RELATED"/>
    <property type="match status" value="1"/>
</dbReference>
<protein>
    <recommendedName>
        <fullName evidence="2">PPM-type phosphatase domain-containing protein</fullName>
    </recommendedName>
</protein>
<dbReference type="EMBL" id="DSVL01000215">
    <property type="protein sequence ID" value="HFH29256.1"/>
    <property type="molecule type" value="Genomic_DNA"/>
</dbReference>